<dbReference type="HOGENOM" id="CLU_008878_4_1_5"/>
<evidence type="ECO:0000256" key="1">
    <source>
        <dbReference type="ARBA" id="ARBA00001974"/>
    </source>
</evidence>
<dbReference type="SUPFAM" id="SSF51905">
    <property type="entry name" value="FAD/NAD(P)-binding domain"/>
    <property type="match status" value="1"/>
</dbReference>
<keyword evidence="3" id="KW-0285">Flavoprotein</keyword>
<feature type="domain" description="Glucose-methanol-choline oxidoreductase C-terminal" evidence="7">
    <location>
        <begin position="404"/>
        <end position="461"/>
    </location>
</feature>
<dbReference type="OrthoDB" id="9798604at2"/>
<evidence type="ECO:0000256" key="4">
    <source>
        <dbReference type="ARBA" id="ARBA00022827"/>
    </source>
</evidence>
<dbReference type="Pfam" id="PF05199">
    <property type="entry name" value="GMC_oxred_C"/>
    <property type="match status" value="1"/>
</dbReference>
<dbReference type="GO" id="GO:0016614">
    <property type="term" value="F:oxidoreductase activity, acting on CH-OH group of donors"/>
    <property type="evidence" value="ECO:0007669"/>
    <property type="project" value="InterPro"/>
</dbReference>
<dbReference type="PANTHER" id="PTHR42784:SF1">
    <property type="entry name" value="PYRANOSE 2-OXIDASE"/>
    <property type="match status" value="1"/>
</dbReference>
<comment type="similarity">
    <text evidence="2">Belongs to the GMC oxidoreductase family.</text>
</comment>
<dbReference type="InterPro" id="IPR000172">
    <property type="entry name" value="GMC_OxRdtase_N"/>
</dbReference>
<gene>
    <name evidence="8" type="ORF">RB2654_04044</name>
</gene>
<dbReference type="PANTHER" id="PTHR42784">
    <property type="entry name" value="PYRANOSE 2-OXIDASE"/>
    <property type="match status" value="1"/>
</dbReference>
<dbReference type="InterPro" id="IPR036188">
    <property type="entry name" value="FAD/NAD-bd_sf"/>
</dbReference>
<evidence type="ECO:0000259" key="6">
    <source>
        <dbReference type="Pfam" id="PF00732"/>
    </source>
</evidence>
<dbReference type="InterPro" id="IPR007867">
    <property type="entry name" value="GMC_OxRtase_C"/>
</dbReference>
<comment type="cofactor">
    <cofactor evidence="1">
        <name>FAD</name>
        <dbReference type="ChEBI" id="CHEBI:57692"/>
    </cofactor>
</comment>
<protein>
    <submittedName>
        <fullName evidence="8">Uncharacterized protein</fullName>
    </submittedName>
</protein>
<evidence type="ECO:0000259" key="7">
    <source>
        <dbReference type="Pfam" id="PF05199"/>
    </source>
</evidence>
<keyword evidence="9" id="KW-1185">Reference proteome</keyword>
<comment type="caution">
    <text evidence="8">The sequence shown here is derived from an EMBL/GenBank/DDBJ whole genome shotgun (WGS) entry which is preliminary data.</text>
</comment>
<organism evidence="8 9">
    <name type="scientific">Maritimibacter alkaliphilus HTCC2654</name>
    <dbReference type="NCBI Taxonomy" id="314271"/>
    <lineage>
        <taxon>Bacteria</taxon>
        <taxon>Pseudomonadati</taxon>
        <taxon>Pseudomonadota</taxon>
        <taxon>Alphaproteobacteria</taxon>
        <taxon>Rhodobacterales</taxon>
        <taxon>Roseobacteraceae</taxon>
        <taxon>Maritimibacter</taxon>
    </lineage>
</organism>
<dbReference type="EMBL" id="AAMT01000014">
    <property type="protein sequence ID" value="EAQ11570.1"/>
    <property type="molecule type" value="Genomic_DNA"/>
</dbReference>
<evidence type="ECO:0000256" key="3">
    <source>
        <dbReference type="ARBA" id="ARBA00022630"/>
    </source>
</evidence>
<proteinExistence type="inferred from homology"/>
<evidence type="ECO:0000256" key="2">
    <source>
        <dbReference type="ARBA" id="ARBA00010790"/>
    </source>
</evidence>
<dbReference type="STRING" id="314271.RB2654_04044"/>
<dbReference type="Pfam" id="PF00732">
    <property type="entry name" value="GMC_oxred_N"/>
    <property type="match status" value="1"/>
</dbReference>
<keyword evidence="5" id="KW-0560">Oxidoreductase</keyword>
<reference evidence="8 9" key="1">
    <citation type="journal article" date="2010" name="J. Bacteriol.">
        <title>Genome sequences of Pelagibaca bermudensis HTCC2601T and Maritimibacter alkaliphilus HTCC2654T, the type strains of two marine Roseobacter genera.</title>
        <authorList>
            <person name="Thrash J.C."/>
            <person name="Cho J.C."/>
            <person name="Ferriera S."/>
            <person name="Johnson J."/>
            <person name="Vergin K.L."/>
            <person name="Giovannoni S.J."/>
        </authorList>
    </citation>
    <scope>NUCLEOTIDE SEQUENCE [LARGE SCALE GENOMIC DNA]</scope>
    <source>
        <strain evidence="8 9">HTCC2654</strain>
    </source>
</reference>
<name>A3VJJ3_9RHOB</name>
<keyword evidence="4" id="KW-0274">FAD</keyword>
<evidence type="ECO:0000313" key="9">
    <source>
        <dbReference type="Proteomes" id="UP000002931"/>
    </source>
</evidence>
<dbReference type="GO" id="GO:0050660">
    <property type="term" value="F:flavin adenine dinucleotide binding"/>
    <property type="evidence" value="ECO:0007669"/>
    <property type="project" value="InterPro"/>
</dbReference>
<evidence type="ECO:0000313" key="8">
    <source>
        <dbReference type="EMBL" id="EAQ11570.1"/>
    </source>
</evidence>
<feature type="domain" description="Glucose-methanol-choline oxidoreductase N-terminal" evidence="6">
    <location>
        <begin position="82"/>
        <end position="279"/>
    </location>
</feature>
<dbReference type="eggNOG" id="COG2303">
    <property type="taxonomic scope" value="Bacteria"/>
</dbReference>
<evidence type="ECO:0000256" key="5">
    <source>
        <dbReference type="ARBA" id="ARBA00023002"/>
    </source>
</evidence>
<dbReference type="Gene3D" id="3.50.50.60">
    <property type="entry name" value="FAD/NAD(P)-binding domain"/>
    <property type="match status" value="2"/>
</dbReference>
<dbReference type="AlphaFoldDB" id="A3VJJ3"/>
<dbReference type="Proteomes" id="UP000002931">
    <property type="component" value="Unassembled WGS sequence"/>
</dbReference>
<dbReference type="RefSeq" id="WP_008328914.1">
    <property type="nucleotide sequence ID" value="NZ_CH902578.1"/>
</dbReference>
<sequence>MFPTLTRTEAQARHWDIIIAGSSFSAMFFLQGLPKGLSVLVIEKGRHMTHAEQIASGFRNLEAVPMNNRSGHDKEWVFHSLLGGNSNCWWACTPRFHPSDFRMQSLYGVGEDWPLNYDDLAPFYQEVEEAMDVNGGGSDHVLPRDKPFPYPAHLPTRSDKVLRAHSDLWWAQPTARANGGPRAQCCANGVCDECPIDSKYSVLNSFDRLAYDGAYLLTETEVRAARIEGGRATGVLVRDADGEGEISGSAVALGTNALFNAVILLRSGVDHPKLGVGINEQVAQNVLIDGPGLGYFGGTSVTGHGYALYDGPHRANHSGVLMETYNAPMELRPDPGKWTERLRMKIIAEDLPRDDNRVVLDGDDYVIEWAGHDAYAWDGLAWGLERMQSILPDGLDFWGWTEPVKTEKHAMGTHRFGSDPARHVVDPDLRVHGVDGLFALGSGVFPTSSLANPTLTLSALALRAGRKVS</sequence>
<dbReference type="InterPro" id="IPR051473">
    <property type="entry name" value="P2Ox-like"/>
</dbReference>
<accession>A3VJJ3</accession>